<keyword evidence="4" id="KW-1185">Reference proteome</keyword>
<dbReference type="Proteomes" id="UP000245697">
    <property type="component" value="Unassembled WGS sequence"/>
</dbReference>
<dbReference type="RefSeq" id="WP_109593266.1">
    <property type="nucleotide sequence ID" value="NZ_BONA01000039.1"/>
</dbReference>
<evidence type="ECO:0000256" key="1">
    <source>
        <dbReference type="ARBA" id="ARBA00038240"/>
    </source>
</evidence>
<comment type="caution">
    <text evidence="3">The sequence shown here is derived from an EMBL/GenBank/DDBJ whole genome shotgun (WGS) entry which is preliminary data.</text>
</comment>
<organism evidence="3 4">
    <name type="scientific">Actinoplanes xinjiangensis</name>
    <dbReference type="NCBI Taxonomy" id="512350"/>
    <lineage>
        <taxon>Bacteria</taxon>
        <taxon>Bacillati</taxon>
        <taxon>Actinomycetota</taxon>
        <taxon>Actinomycetes</taxon>
        <taxon>Micromonosporales</taxon>
        <taxon>Micromonosporaceae</taxon>
        <taxon>Actinoplanes</taxon>
    </lineage>
</organism>
<dbReference type="PANTHER" id="PTHR21064">
    <property type="entry name" value="AMINOGLYCOSIDE PHOSPHOTRANSFERASE DOMAIN-CONTAINING PROTEIN-RELATED"/>
    <property type="match status" value="1"/>
</dbReference>
<gene>
    <name evidence="3" type="ORF">BC793_106240</name>
</gene>
<dbReference type="AlphaFoldDB" id="A0A316FKA1"/>
<name>A0A316FKA1_9ACTN</name>
<dbReference type="Gene3D" id="3.90.1200.10">
    <property type="match status" value="1"/>
</dbReference>
<proteinExistence type="inferred from homology"/>
<dbReference type="Pfam" id="PF01636">
    <property type="entry name" value="APH"/>
    <property type="match status" value="1"/>
</dbReference>
<feature type="domain" description="Aminoglycoside phosphotransferase" evidence="2">
    <location>
        <begin position="87"/>
        <end position="281"/>
    </location>
</feature>
<dbReference type="OrthoDB" id="4691774at2"/>
<accession>A0A316FKA1</accession>
<dbReference type="SUPFAM" id="SSF56112">
    <property type="entry name" value="Protein kinase-like (PK-like)"/>
    <property type="match status" value="1"/>
</dbReference>
<dbReference type="GO" id="GO:0019202">
    <property type="term" value="F:amino acid kinase activity"/>
    <property type="evidence" value="ECO:0007669"/>
    <property type="project" value="TreeGrafter"/>
</dbReference>
<sequence>MVESQAPVLEMLWESREPGHTLGSRFGFSDGAAAGRWVAGTLDKHWGVRIDSCERIVMSAGNALAWVATPSGRLLAKWSVVPGIFPHLAETARLTSWLHERGLPVSAPVAARDGRLQIEVDGVSIGVQREIVGGLLDTADSGQVRAAGAVLARLQQELAAYPDAGRLPGAAGPFPPLADRITGWLDSSAGHLPPAARDTLRGLVAAAPADRSARQLVHFDFRSANILWHRGEIAAILDFEEARHEHRIVDLARAAVLLGTRYHDWGPVPAAVHAEFRAGYESERVLTPAEADWLDILLLWQCLAMVPAGDDPTGWGPAALSRLPRP</sequence>
<evidence type="ECO:0000259" key="2">
    <source>
        <dbReference type="Pfam" id="PF01636"/>
    </source>
</evidence>
<dbReference type="PANTHER" id="PTHR21064:SF6">
    <property type="entry name" value="AMINOGLYCOSIDE PHOSPHOTRANSFERASE DOMAIN-CONTAINING PROTEIN"/>
    <property type="match status" value="1"/>
</dbReference>
<dbReference type="InterPro" id="IPR050249">
    <property type="entry name" value="Pseudomonas-type_ThrB"/>
</dbReference>
<keyword evidence="3" id="KW-0808">Transferase</keyword>
<comment type="similarity">
    <text evidence="1">Belongs to the pseudomonas-type ThrB family.</text>
</comment>
<protein>
    <submittedName>
        <fullName evidence="3">Homoserine kinase type II</fullName>
    </submittedName>
</protein>
<keyword evidence="3" id="KW-0418">Kinase</keyword>
<dbReference type="EMBL" id="QGGR01000006">
    <property type="protein sequence ID" value="PWK48210.1"/>
    <property type="molecule type" value="Genomic_DNA"/>
</dbReference>
<dbReference type="InterPro" id="IPR002575">
    <property type="entry name" value="Aminoglycoside_PTrfase"/>
</dbReference>
<reference evidence="3 4" key="1">
    <citation type="submission" date="2018-05" db="EMBL/GenBank/DDBJ databases">
        <title>Genomic Encyclopedia of Archaeal and Bacterial Type Strains, Phase II (KMG-II): from individual species to whole genera.</title>
        <authorList>
            <person name="Goeker M."/>
        </authorList>
    </citation>
    <scope>NUCLEOTIDE SEQUENCE [LARGE SCALE GENOMIC DNA]</scope>
    <source>
        <strain evidence="3 4">DSM 45184</strain>
    </source>
</reference>
<evidence type="ECO:0000313" key="3">
    <source>
        <dbReference type="EMBL" id="PWK48210.1"/>
    </source>
</evidence>
<evidence type="ECO:0000313" key="4">
    <source>
        <dbReference type="Proteomes" id="UP000245697"/>
    </source>
</evidence>
<dbReference type="InterPro" id="IPR011009">
    <property type="entry name" value="Kinase-like_dom_sf"/>
</dbReference>